<keyword evidence="2" id="KW-1185">Reference proteome</keyword>
<name>A0ABV4MQU2_9VIBR</name>
<dbReference type="Proteomes" id="UP001570071">
    <property type="component" value="Unassembled WGS sequence"/>
</dbReference>
<proteinExistence type="predicted"/>
<protein>
    <submittedName>
        <fullName evidence="1">Uncharacterized protein</fullName>
    </submittedName>
</protein>
<reference evidence="1 2" key="1">
    <citation type="journal article" date="2024" name="ISME J.">
        <title>Tailless and filamentous prophages are predominant in marine Vibrio.</title>
        <authorList>
            <person name="Steensen K."/>
            <person name="Seneca J."/>
            <person name="Bartlau N."/>
            <person name="Yu X.A."/>
            <person name="Hussain F.A."/>
            <person name="Polz M.F."/>
        </authorList>
    </citation>
    <scope>NUCLEOTIDE SEQUENCE [LARGE SCALE GENOMIC DNA]</scope>
    <source>
        <strain evidence="1 2">10N.239.312.F12</strain>
    </source>
</reference>
<dbReference type="EMBL" id="JBFSSG010000001">
    <property type="protein sequence ID" value="MEZ8719504.1"/>
    <property type="molecule type" value="Genomic_DNA"/>
</dbReference>
<accession>A0ABV4MQU2</accession>
<dbReference type="RefSeq" id="WP_269337259.1">
    <property type="nucleotide sequence ID" value="NZ_JBFSSG010000001.1"/>
</dbReference>
<evidence type="ECO:0000313" key="1">
    <source>
        <dbReference type="EMBL" id="MEZ8719504.1"/>
    </source>
</evidence>
<evidence type="ECO:0000313" key="2">
    <source>
        <dbReference type="Proteomes" id="UP001570071"/>
    </source>
</evidence>
<organism evidence="1 2">
    <name type="scientific">Vibrio pomeroyi</name>
    <dbReference type="NCBI Taxonomy" id="198832"/>
    <lineage>
        <taxon>Bacteria</taxon>
        <taxon>Pseudomonadati</taxon>
        <taxon>Pseudomonadota</taxon>
        <taxon>Gammaproteobacteria</taxon>
        <taxon>Vibrionales</taxon>
        <taxon>Vibrionaceae</taxon>
        <taxon>Vibrio</taxon>
    </lineage>
</organism>
<sequence length="54" mass="6137">MKFSSFNQFKKEVANMLKSRLGVNVSDVDEKAIRDSYDDGWMPSDHVDLIASTL</sequence>
<gene>
    <name evidence="1" type="ORF">AB6D66_00400</name>
</gene>
<comment type="caution">
    <text evidence="1">The sequence shown here is derived from an EMBL/GenBank/DDBJ whole genome shotgun (WGS) entry which is preliminary data.</text>
</comment>